<comment type="caution">
    <text evidence="1">The sequence shown here is derived from an EMBL/GenBank/DDBJ whole genome shotgun (WGS) entry which is preliminary data.</text>
</comment>
<proteinExistence type="predicted"/>
<accession>A0A843TXT4</accession>
<name>A0A843TXT4_COLES</name>
<sequence length="194" mass="22237">MKAVLRRGLRNRAGRCCGCAADGGPTREAGVGAEEMLAWRSWCKAAELDNLEAGSRGPEAYKRTPRFKSYWVLSLTLRYLSSCSQTYAEMLKKAQLLEDAMDFTDRETEDEQYTQEDILALYPFPCNCLTFRYSASGRDTGTPSARPLLALKLLHLWLYLLLRHHWGRYRRLNTYCCLPELVRSLVQVPEELLC</sequence>
<keyword evidence="2" id="KW-1185">Reference proteome</keyword>
<dbReference type="AlphaFoldDB" id="A0A843TXT4"/>
<reference evidence="1" key="1">
    <citation type="submission" date="2017-07" db="EMBL/GenBank/DDBJ databases">
        <title>Taro Niue Genome Assembly and Annotation.</title>
        <authorList>
            <person name="Atibalentja N."/>
            <person name="Keating K."/>
            <person name="Fields C.J."/>
        </authorList>
    </citation>
    <scope>NUCLEOTIDE SEQUENCE</scope>
    <source>
        <strain evidence="1">Niue_2</strain>
        <tissue evidence="1">Leaf</tissue>
    </source>
</reference>
<protein>
    <submittedName>
        <fullName evidence="1">Uncharacterized protein</fullName>
    </submittedName>
</protein>
<dbReference type="Proteomes" id="UP000652761">
    <property type="component" value="Unassembled WGS sequence"/>
</dbReference>
<dbReference type="EMBL" id="NMUH01000356">
    <property type="protein sequence ID" value="MQL77592.1"/>
    <property type="molecule type" value="Genomic_DNA"/>
</dbReference>
<evidence type="ECO:0000313" key="2">
    <source>
        <dbReference type="Proteomes" id="UP000652761"/>
    </source>
</evidence>
<gene>
    <name evidence="1" type="ORF">Taro_009996</name>
</gene>
<organism evidence="1 2">
    <name type="scientific">Colocasia esculenta</name>
    <name type="common">Wild taro</name>
    <name type="synonym">Arum esculentum</name>
    <dbReference type="NCBI Taxonomy" id="4460"/>
    <lineage>
        <taxon>Eukaryota</taxon>
        <taxon>Viridiplantae</taxon>
        <taxon>Streptophyta</taxon>
        <taxon>Embryophyta</taxon>
        <taxon>Tracheophyta</taxon>
        <taxon>Spermatophyta</taxon>
        <taxon>Magnoliopsida</taxon>
        <taxon>Liliopsida</taxon>
        <taxon>Araceae</taxon>
        <taxon>Aroideae</taxon>
        <taxon>Colocasieae</taxon>
        <taxon>Colocasia</taxon>
    </lineage>
</organism>
<evidence type="ECO:0000313" key="1">
    <source>
        <dbReference type="EMBL" id="MQL77592.1"/>
    </source>
</evidence>